<keyword evidence="1" id="KW-1133">Transmembrane helix</keyword>
<evidence type="ECO:0000313" key="3">
    <source>
        <dbReference type="Proteomes" id="UP001642487"/>
    </source>
</evidence>
<dbReference type="Proteomes" id="UP001642487">
    <property type="component" value="Chromosome 2"/>
</dbReference>
<keyword evidence="3" id="KW-1185">Reference proteome</keyword>
<proteinExistence type="predicted"/>
<dbReference type="Pfam" id="PF21052">
    <property type="entry name" value="EFR3_ARM"/>
    <property type="match status" value="1"/>
</dbReference>
<dbReference type="PANTHER" id="PTHR46087:SF11">
    <property type="entry name" value="PROTEIN SEMI-ROLLED LEAF 2"/>
    <property type="match status" value="1"/>
</dbReference>
<accession>A0ABP0Y3L4</accession>
<keyword evidence="1" id="KW-0472">Membrane</keyword>
<dbReference type="PANTHER" id="PTHR46087">
    <property type="entry name" value="PUTATIVE, EXPRESSED-RELATED"/>
    <property type="match status" value="1"/>
</dbReference>
<name>A0ABP0Y3L4_9ROSI</name>
<gene>
    <name evidence="2" type="ORF">CITCOLO1_LOCUS6814</name>
</gene>
<reference evidence="2 3" key="1">
    <citation type="submission" date="2024-03" db="EMBL/GenBank/DDBJ databases">
        <authorList>
            <person name="Gkanogiannis A."/>
            <person name="Becerra Lopez-Lavalle L."/>
        </authorList>
    </citation>
    <scope>NUCLEOTIDE SEQUENCE [LARGE SCALE GENOMIC DNA]</scope>
</reference>
<dbReference type="InterPro" id="IPR055296">
    <property type="entry name" value="SRL2-like"/>
</dbReference>
<organism evidence="2 3">
    <name type="scientific">Citrullus colocynthis</name>
    <name type="common">colocynth</name>
    <dbReference type="NCBI Taxonomy" id="252529"/>
    <lineage>
        <taxon>Eukaryota</taxon>
        <taxon>Viridiplantae</taxon>
        <taxon>Streptophyta</taxon>
        <taxon>Embryophyta</taxon>
        <taxon>Tracheophyta</taxon>
        <taxon>Spermatophyta</taxon>
        <taxon>Magnoliopsida</taxon>
        <taxon>eudicotyledons</taxon>
        <taxon>Gunneridae</taxon>
        <taxon>Pentapetalae</taxon>
        <taxon>rosids</taxon>
        <taxon>fabids</taxon>
        <taxon>Cucurbitales</taxon>
        <taxon>Cucurbitaceae</taxon>
        <taxon>Benincaseae</taxon>
        <taxon>Citrullus</taxon>
    </lineage>
</organism>
<dbReference type="InterPro" id="IPR049152">
    <property type="entry name" value="EFR3-like_ARM"/>
</dbReference>
<evidence type="ECO:0000313" key="2">
    <source>
        <dbReference type="EMBL" id="CAK9315034.1"/>
    </source>
</evidence>
<evidence type="ECO:0000256" key="1">
    <source>
        <dbReference type="SAM" id="Phobius"/>
    </source>
</evidence>
<keyword evidence="1" id="KW-0812">Transmembrane</keyword>
<protein>
    <submittedName>
        <fullName evidence="2">Uncharacterized protein</fullName>
    </submittedName>
</protein>
<feature type="transmembrane region" description="Helical" evidence="1">
    <location>
        <begin position="65"/>
        <end position="87"/>
    </location>
</feature>
<dbReference type="EMBL" id="OZ021736">
    <property type="protein sequence ID" value="CAK9315034.1"/>
    <property type="molecule type" value="Genomic_DNA"/>
</dbReference>
<sequence>MLTYLTHAMKLNVIKSAFFSITSLPHSRKLSEFARWKSWARILNDVSELDEHKSFRHKKNKLNSCAFYSLLLDSHFYCYRLILYFIVFTQNRGGFISRIWVLGAGQEMGVISRKIFPACGNMCVCCPALRSRSRQPVKRYKKLLADIFPKSLDGPQSERKIIKLCEYAAKNPFRIPKIVKYLEDRCCKELRCEQVKCITIIADAYNKLLSLCKNQMAYFAGSLLKVIVELLDNYKHDDLRILGCQTLTNFIHNQADSTYMHNVENLVPKVCRLALERGEDHKKECLRASSLQCISAMVWFMTEYSHIFLDFDEMVRVTLENYDPACDGNSDDSSEPHHNWLNEVVRSEGRCGPVGGDASGSCTIIRPRPEKKDPALLTREEVEAPRVWSQICLQRMVDLAKESTTMRRVLDPMFIYFDSGRHWVPQQGLALMVLSDILYFMESLGNQHLVLASVIRHLDHKNVSHDPQFKSCVIQVASNLARQIRSGAVLADIGSVSDLCRHLRKSLQVTVESVGQQELDLNISLQNSIEDCLIEIAKGIGDARPLYDLMAISLENLTSGVVARATIGSLMVLAHMISLAPVSSDSQQVFPEALLIQILKAMLHPDIETRIGAHQIFSVLVFPSSNSHEHETASVQSGSPYKPAAWHSNAASASTSASITALLDKLRREKDGSKEEKTGHNVHDNLKSLEEDWKQRRHHRNYPTFHKIHSIIDRKAGSSSSTEAELQIMKFSEDQLSQLLSAFWIQANLPDNLPSNIEAIANSFVLTLISARLKSQQDNLTVRFFQLPLSLRNVSLEPNHGTLHPSSQRSVFILSMGMLLFAAKLYHIPHMNHLLKSLVACDADPYLVISEDLHIYLKPQADLREYGSVTDNELAQSYLSDLRNKVYEADNVIMDILAQNLSVITELDKSELAKLLFEAFTPDDPFLYGPQSMLDFRKNQSVTHSKESLSFDGDLSNLLVEDEVTSEASVADIARFIPRVPPSPSISHIMGIGQLLESALEVAGQVAGTSVSTSPLPYNAMASQCEALGTGTRKKLSNWLAHENHHTRAADGYCPPFPVSGHSAVEKILAEERHLHGVGLQADRWLGMRLPPASPFDNFLKAAGC</sequence>
<dbReference type="SUPFAM" id="SSF48371">
    <property type="entry name" value="ARM repeat"/>
    <property type="match status" value="1"/>
</dbReference>
<dbReference type="InterPro" id="IPR016024">
    <property type="entry name" value="ARM-type_fold"/>
</dbReference>